<gene>
    <name evidence="1" type="ORF">ABFG95_15330</name>
</gene>
<name>A0AAU7L3H8_9BURK</name>
<dbReference type="RefSeq" id="WP_348994732.1">
    <property type="nucleotide sequence ID" value="NZ_CP157584.1"/>
</dbReference>
<organism evidence="1">
    <name type="scientific">Achromobacter sp. HNDS-1</name>
    <dbReference type="NCBI Taxonomy" id="3151598"/>
    <lineage>
        <taxon>Bacteria</taxon>
        <taxon>Pseudomonadati</taxon>
        <taxon>Pseudomonadota</taxon>
        <taxon>Betaproteobacteria</taxon>
        <taxon>Burkholderiales</taxon>
        <taxon>Alcaligenaceae</taxon>
        <taxon>Achromobacter</taxon>
    </lineage>
</organism>
<dbReference type="AlphaFoldDB" id="A0AAU7L3H8"/>
<reference evidence="1" key="1">
    <citation type="submission" date="2024-05" db="EMBL/GenBank/DDBJ databases">
        <title>Transcriptome analysis of the degradation process of organic nitrogen by two heterotrophic nitrifying and aerobic denitrifying bacteria, Achromobacter sp. HNDS-1 and Enterobacter sp. HNDS-6.</title>
        <authorList>
            <person name="Huang Y."/>
        </authorList>
    </citation>
    <scope>NUCLEOTIDE SEQUENCE</scope>
    <source>
        <strain evidence="1">HNDS-1</strain>
    </source>
</reference>
<dbReference type="KEGG" id="achh:ABFG95_15330"/>
<proteinExistence type="predicted"/>
<dbReference type="EMBL" id="CP157584">
    <property type="protein sequence ID" value="XBO96261.1"/>
    <property type="molecule type" value="Genomic_DNA"/>
</dbReference>
<evidence type="ECO:0000313" key="1">
    <source>
        <dbReference type="EMBL" id="XBO96261.1"/>
    </source>
</evidence>
<accession>A0AAU7L3H8</accession>
<protein>
    <submittedName>
        <fullName evidence="1">Uncharacterized protein</fullName>
    </submittedName>
</protein>
<sequence>MKPSVDSELRLKKMVDVPWLDALKKAFFSTGLDYEDLYALIETSIIREKTNFPAFVYDASHGFGFTVSEGFSYSLDQNWDDPESFNEVSFFLGEMETSSISVSDYVSLMKIAADIYSAFFPDEGNGVLRSAERLEERYSRRL</sequence>